<dbReference type="STRING" id="35722.A0A0B7MS54"/>
<dbReference type="EMBL" id="LN719426">
    <property type="protein sequence ID" value="CEP07882.1"/>
    <property type="molecule type" value="Genomic_DNA"/>
</dbReference>
<organism evidence="2 3">
    <name type="scientific">Parasitella parasitica</name>
    <dbReference type="NCBI Taxonomy" id="35722"/>
    <lineage>
        <taxon>Eukaryota</taxon>
        <taxon>Fungi</taxon>
        <taxon>Fungi incertae sedis</taxon>
        <taxon>Mucoromycota</taxon>
        <taxon>Mucoromycotina</taxon>
        <taxon>Mucoromycetes</taxon>
        <taxon>Mucorales</taxon>
        <taxon>Mucorineae</taxon>
        <taxon>Mucoraceae</taxon>
        <taxon>Parasitella</taxon>
    </lineage>
</organism>
<keyword evidence="3" id="KW-1185">Reference proteome</keyword>
<evidence type="ECO:0000313" key="2">
    <source>
        <dbReference type="EMBL" id="CEP07882.1"/>
    </source>
</evidence>
<proteinExistence type="predicted"/>
<evidence type="ECO:0000313" key="3">
    <source>
        <dbReference type="Proteomes" id="UP000054107"/>
    </source>
</evidence>
<name>A0A0B7MS54_9FUNG</name>
<reference evidence="2 3" key="1">
    <citation type="submission" date="2014-09" db="EMBL/GenBank/DDBJ databases">
        <authorList>
            <person name="Ellenberger Sabrina"/>
        </authorList>
    </citation>
    <scope>NUCLEOTIDE SEQUENCE [LARGE SCALE GENOMIC DNA]</scope>
    <source>
        <strain evidence="2 3">CBS 412.66</strain>
    </source>
</reference>
<accession>A0A0B7MS54</accession>
<sequence length="170" mass="19086">MHNKNHLIQGYTYWDLEIFNDKVLDLKLIYATLPGIKPRTLDLETWTIDTYLIEHFIEAEVNTQRYGTPLVELDRHGLQALCDTLQQDKDLNINNTSLCIIREGRPFEVVEGEVLLRYLDLLGEDAGRTRATGLGGVPANTTSGSNNDLEPSEPAATVLFEAAEPRDTDS</sequence>
<protein>
    <submittedName>
        <fullName evidence="2">Uncharacterized protein</fullName>
    </submittedName>
</protein>
<dbReference type="OrthoDB" id="2402552at2759"/>
<evidence type="ECO:0000256" key="1">
    <source>
        <dbReference type="SAM" id="MobiDB-lite"/>
    </source>
</evidence>
<dbReference type="AlphaFoldDB" id="A0A0B7MS54"/>
<feature type="region of interest" description="Disordered" evidence="1">
    <location>
        <begin position="130"/>
        <end position="170"/>
    </location>
</feature>
<dbReference type="Proteomes" id="UP000054107">
    <property type="component" value="Unassembled WGS sequence"/>
</dbReference>
<gene>
    <name evidence="2" type="primary">PARPA_01191.1 scaffold 1359</name>
</gene>
<feature type="compositionally biased region" description="Polar residues" evidence="1">
    <location>
        <begin position="139"/>
        <end position="149"/>
    </location>
</feature>